<dbReference type="PROSITE" id="PS51372">
    <property type="entry name" value="PRD_2"/>
    <property type="match status" value="2"/>
</dbReference>
<dbReference type="PANTHER" id="PTHR30185:SF18">
    <property type="entry name" value="TRANSCRIPTIONAL REGULATOR MTLR"/>
    <property type="match status" value="1"/>
</dbReference>
<dbReference type="InterPro" id="IPR036388">
    <property type="entry name" value="WH-like_DNA-bd_sf"/>
</dbReference>
<name>A0A917W1C3_9BACL</name>
<dbReference type="SUPFAM" id="SSF52794">
    <property type="entry name" value="PTS system IIB component-like"/>
    <property type="match status" value="1"/>
</dbReference>
<dbReference type="Gene3D" id="1.10.1790.10">
    <property type="entry name" value="PRD domain"/>
    <property type="match status" value="2"/>
</dbReference>
<organism evidence="8 9">
    <name type="scientific">Sporolactobacillus putidus</name>
    <dbReference type="NCBI Taxonomy" id="492735"/>
    <lineage>
        <taxon>Bacteria</taxon>
        <taxon>Bacillati</taxon>
        <taxon>Bacillota</taxon>
        <taxon>Bacilli</taxon>
        <taxon>Bacillales</taxon>
        <taxon>Sporolactobacillaceae</taxon>
        <taxon>Sporolactobacillus</taxon>
    </lineage>
</organism>
<dbReference type="InterPro" id="IPR036634">
    <property type="entry name" value="PRD_sf"/>
</dbReference>
<dbReference type="Pfam" id="PF00874">
    <property type="entry name" value="PRD"/>
    <property type="match status" value="2"/>
</dbReference>
<dbReference type="InterPro" id="IPR011608">
    <property type="entry name" value="PRD"/>
</dbReference>
<dbReference type="GO" id="GO:0006355">
    <property type="term" value="P:regulation of DNA-templated transcription"/>
    <property type="evidence" value="ECO:0007669"/>
    <property type="project" value="InterPro"/>
</dbReference>
<dbReference type="CDD" id="cd05568">
    <property type="entry name" value="PTS_IIB_bgl_like"/>
    <property type="match status" value="1"/>
</dbReference>
<dbReference type="EMBL" id="BMOK01000008">
    <property type="protein sequence ID" value="GGL57128.1"/>
    <property type="molecule type" value="Genomic_DNA"/>
</dbReference>
<dbReference type="InterPro" id="IPR013011">
    <property type="entry name" value="PTS_EIIB_2"/>
</dbReference>
<dbReference type="Proteomes" id="UP000654670">
    <property type="component" value="Unassembled WGS sequence"/>
</dbReference>
<dbReference type="Pfam" id="PF05043">
    <property type="entry name" value="Mga"/>
    <property type="match status" value="1"/>
</dbReference>
<dbReference type="Gene3D" id="3.40.50.2300">
    <property type="match status" value="1"/>
</dbReference>
<dbReference type="Gene3D" id="1.10.10.10">
    <property type="entry name" value="Winged helix-like DNA-binding domain superfamily/Winged helix DNA-binding domain"/>
    <property type="match status" value="2"/>
</dbReference>
<keyword evidence="4" id="KW-0010">Activator</keyword>
<evidence type="ECO:0000256" key="2">
    <source>
        <dbReference type="ARBA" id="ARBA00022737"/>
    </source>
</evidence>
<dbReference type="InterPro" id="IPR003501">
    <property type="entry name" value="PTS_EIIB_2/3"/>
</dbReference>
<dbReference type="GO" id="GO:0009401">
    <property type="term" value="P:phosphoenolpyruvate-dependent sugar phosphotransferase system"/>
    <property type="evidence" value="ECO:0007669"/>
    <property type="project" value="InterPro"/>
</dbReference>
<dbReference type="Pfam" id="PF02302">
    <property type="entry name" value="PTS_IIB"/>
    <property type="match status" value="1"/>
</dbReference>
<keyword evidence="2" id="KW-0677">Repeat</keyword>
<dbReference type="GO" id="GO:0008982">
    <property type="term" value="F:protein-N(PI)-phosphohistidine-sugar phosphotransferase activity"/>
    <property type="evidence" value="ECO:0007669"/>
    <property type="project" value="InterPro"/>
</dbReference>
<gene>
    <name evidence="8" type="ORF">GCM10007968_21440</name>
</gene>
<sequence>MQLSKREQALTDILLQKNDYVIASEIANLADISSKTVYRTIKNINDLSSCGDIIESSRGRGFRINYENYIKERNNKNSDFLDYTPIERRNSVILNLLFRSPFPVSMENVYQKYFVSDSSIDNDLSVITKILKEYHIDLSRKGKSISITGTEIDIRKAINVTILKMNLFDADNLRDFTSDLHELNPYDEEFIISQLEKIERALDLTIPYPYNVNIFSHLYILITRFREGKVYESEQAPLDDKQRDLTRNNKQLYIVAEKVISNTSSYLNSKIPTIESLYLLQYLVSTRFDQDGVQSSEVPDLVKKVTKYYVTAINELEHLNINYDTVKNDLANHIKPMLNRINNHIYIKNNLLNEIKLEYGKLLKDIVTISNKAEKIFDIEKINEDESGFIVLYFAKYIEQGNTQQKVLIMCTSGVGTSELLKVKVKKYFRELDIIDVISTAKYQKDIDKYKNIDLILTTVDVRTPKGIPKLLVSAMFTNKDKERLKELLRDHRHGK</sequence>
<comment type="caution">
    <text evidence="8">The sequence shown here is derived from an EMBL/GenBank/DDBJ whole genome shotgun (WGS) entry which is preliminary data.</text>
</comment>
<keyword evidence="3" id="KW-0805">Transcription regulation</keyword>
<feature type="domain" description="PTS EIIB type-2" evidence="6">
    <location>
        <begin position="405"/>
        <end position="496"/>
    </location>
</feature>
<evidence type="ECO:0000256" key="1">
    <source>
        <dbReference type="ARBA" id="ARBA00022679"/>
    </source>
</evidence>
<reference evidence="8" key="2">
    <citation type="submission" date="2020-09" db="EMBL/GenBank/DDBJ databases">
        <authorList>
            <person name="Sun Q."/>
            <person name="Ohkuma M."/>
        </authorList>
    </citation>
    <scope>NUCLEOTIDE SEQUENCE</scope>
    <source>
        <strain evidence="8">JCM 15325</strain>
    </source>
</reference>
<accession>A0A917W1C3</accession>
<dbReference type="InterPro" id="IPR013196">
    <property type="entry name" value="HTH_11"/>
</dbReference>
<feature type="domain" description="PRD" evidence="7">
    <location>
        <begin position="297"/>
        <end position="404"/>
    </location>
</feature>
<evidence type="ECO:0000256" key="3">
    <source>
        <dbReference type="ARBA" id="ARBA00023015"/>
    </source>
</evidence>
<evidence type="ECO:0000313" key="8">
    <source>
        <dbReference type="EMBL" id="GGL57128.1"/>
    </source>
</evidence>
<dbReference type="PROSITE" id="PS51099">
    <property type="entry name" value="PTS_EIIB_TYPE_2"/>
    <property type="match status" value="1"/>
</dbReference>
<dbReference type="RefSeq" id="WP_188803176.1">
    <property type="nucleotide sequence ID" value="NZ_BMOK01000008.1"/>
</dbReference>
<feature type="domain" description="PRD" evidence="7">
    <location>
        <begin position="182"/>
        <end position="293"/>
    </location>
</feature>
<evidence type="ECO:0000313" key="9">
    <source>
        <dbReference type="Proteomes" id="UP000654670"/>
    </source>
</evidence>
<dbReference type="SUPFAM" id="SSF63520">
    <property type="entry name" value="PTS-regulatory domain, PRD"/>
    <property type="match status" value="2"/>
</dbReference>
<proteinExistence type="predicted"/>
<evidence type="ECO:0000259" key="7">
    <source>
        <dbReference type="PROSITE" id="PS51372"/>
    </source>
</evidence>
<dbReference type="InterPro" id="IPR050661">
    <property type="entry name" value="BglG_antiterminators"/>
</dbReference>
<dbReference type="Pfam" id="PF08279">
    <property type="entry name" value="HTH_11"/>
    <property type="match status" value="1"/>
</dbReference>
<protein>
    <submittedName>
        <fullName evidence="8">Transcriptional regulator</fullName>
    </submittedName>
</protein>
<reference evidence="8" key="1">
    <citation type="journal article" date="2014" name="Int. J. Syst. Evol. Microbiol.">
        <title>Complete genome sequence of Corynebacterium casei LMG S-19264T (=DSM 44701T), isolated from a smear-ripened cheese.</title>
        <authorList>
            <consortium name="US DOE Joint Genome Institute (JGI-PGF)"/>
            <person name="Walter F."/>
            <person name="Albersmeier A."/>
            <person name="Kalinowski J."/>
            <person name="Ruckert C."/>
        </authorList>
    </citation>
    <scope>NUCLEOTIDE SEQUENCE</scope>
    <source>
        <strain evidence="8">JCM 15325</strain>
    </source>
</reference>
<evidence type="ECO:0000256" key="4">
    <source>
        <dbReference type="ARBA" id="ARBA00023159"/>
    </source>
</evidence>
<dbReference type="PANTHER" id="PTHR30185">
    <property type="entry name" value="CRYPTIC BETA-GLUCOSIDE BGL OPERON ANTITERMINATOR"/>
    <property type="match status" value="1"/>
</dbReference>
<evidence type="ECO:0000259" key="6">
    <source>
        <dbReference type="PROSITE" id="PS51099"/>
    </source>
</evidence>
<dbReference type="InterPro" id="IPR007737">
    <property type="entry name" value="Mga_HTH"/>
</dbReference>
<dbReference type="AlphaFoldDB" id="A0A917W1C3"/>
<keyword evidence="1" id="KW-0808">Transferase</keyword>
<dbReference type="InterPro" id="IPR036095">
    <property type="entry name" value="PTS_EIIB-like_sf"/>
</dbReference>
<keyword evidence="5" id="KW-0804">Transcription</keyword>
<keyword evidence="9" id="KW-1185">Reference proteome</keyword>
<evidence type="ECO:0000256" key="5">
    <source>
        <dbReference type="ARBA" id="ARBA00023163"/>
    </source>
</evidence>